<accession>A0AA86J5A8</accession>
<keyword evidence="2" id="KW-1185">Reference proteome</keyword>
<proteinExistence type="predicted"/>
<evidence type="ECO:0000313" key="2">
    <source>
        <dbReference type="Proteomes" id="UP001329151"/>
    </source>
</evidence>
<evidence type="ECO:0000313" key="1">
    <source>
        <dbReference type="EMBL" id="BET27594.1"/>
    </source>
</evidence>
<name>A0AA86J5A8_9BURK</name>
<sequence length="407" mass="45871">MRYLSYSWRNHPMLIQLVPKAHEVTDTFRTRRCLIKRIHNGAVESETEVWFKFDQSVNPPADDDCDSYLLAVLMDAMKENRRIEIKGSVSKTLLGNLVEYQSAWNKWLPDTYHHVEVLADQVREDKPPVSGAICAFSGGVDATFSVWRHAKKLCGYRSQTINLCAIVHGFDIPLADDVAFKNATARSRNTLSDLGLNIIPIATNYREISRVNWEHAFSCALVAALGNFKNHAGTCIVGSSEPYDSLVIPWGSSPITDHLLGSGEFGVMHDGASHSRTEKVREINQWNAGKNNLRVCWQGDLKDRNCGVCEKCIRTKLNFLAVNAPVPLAFPDSDILPDLKKVQLRNDAVRAEWRQLHQIAVKNKVDEPWVYQVPVVINRKPLLERVLPKGSVRRKLVRSVVGNLRGN</sequence>
<dbReference type="Proteomes" id="UP001329151">
    <property type="component" value="Chromosome"/>
</dbReference>
<dbReference type="AlphaFoldDB" id="A0AA86J5A8"/>
<organism evidence="1 2">
    <name type="scientific">Limnobacter thiooxidans</name>
    <dbReference type="NCBI Taxonomy" id="131080"/>
    <lineage>
        <taxon>Bacteria</taxon>
        <taxon>Pseudomonadati</taxon>
        <taxon>Pseudomonadota</taxon>
        <taxon>Betaproteobacteria</taxon>
        <taxon>Burkholderiales</taxon>
        <taxon>Burkholderiaceae</taxon>
        <taxon>Limnobacter</taxon>
    </lineage>
</organism>
<dbReference type="EMBL" id="AP028947">
    <property type="protein sequence ID" value="BET27594.1"/>
    <property type="molecule type" value="Genomic_DNA"/>
</dbReference>
<gene>
    <name evidence="1" type="ORF">RGQ30_30950</name>
</gene>
<dbReference type="KEGG" id="lto:RGQ30_30950"/>
<protein>
    <submittedName>
        <fullName evidence="1">Uncharacterized protein</fullName>
    </submittedName>
</protein>
<reference evidence="1 2" key="1">
    <citation type="submission" date="2023-10" db="EMBL/GenBank/DDBJ databases">
        <title>Complete Genome Sequence of Limnobacter thiooxidans CS-K2T, Isolated from freshwater lake sediments in Bavaria, Germany.</title>
        <authorList>
            <person name="Naruki M."/>
            <person name="Watanabe A."/>
            <person name="Warashina T."/>
            <person name="Morita T."/>
            <person name="Arakawa K."/>
        </authorList>
    </citation>
    <scope>NUCLEOTIDE SEQUENCE [LARGE SCALE GENOMIC DNA]</scope>
    <source>
        <strain evidence="1 2">CS-K2</strain>
    </source>
</reference>